<dbReference type="SUPFAM" id="SSF82185">
    <property type="entry name" value="Histone H3 K4-specific methyltransferase SET7/9 N-terminal domain"/>
    <property type="match status" value="1"/>
</dbReference>
<evidence type="ECO:0000313" key="2">
    <source>
        <dbReference type="EnsemblMetazoa" id="XP_020912794.1"/>
    </source>
</evidence>
<proteinExistence type="predicted"/>
<dbReference type="EnsemblMetazoa" id="XM_021057135.2">
    <property type="protein sequence ID" value="XP_020912794.1"/>
    <property type="gene ID" value="LOC110250527"/>
</dbReference>
<keyword evidence="3" id="KW-1185">Reference proteome</keyword>
<keyword evidence="1" id="KW-0677">Repeat</keyword>
<dbReference type="InterPro" id="IPR003409">
    <property type="entry name" value="MORN"/>
</dbReference>
<dbReference type="OMA" id="MEGDGQF"/>
<accession>A0A913Y1X2</accession>
<evidence type="ECO:0000256" key="1">
    <source>
        <dbReference type="ARBA" id="ARBA00022737"/>
    </source>
</evidence>
<dbReference type="RefSeq" id="XP_020912794.1">
    <property type="nucleotide sequence ID" value="XM_021057135.2"/>
</dbReference>
<name>A0A913Y1X2_EXADI</name>
<evidence type="ECO:0008006" key="4">
    <source>
        <dbReference type="Google" id="ProtNLM"/>
    </source>
</evidence>
<dbReference type="AlphaFoldDB" id="A0A913Y1X2"/>
<evidence type="ECO:0000313" key="3">
    <source>
        <dbReference type="Proteomes" id="UP000887567"/>
    </source>
</evidence>
<dbReference type="Proteomes" id="UP000887567">
    <property type="component" value="Unplaced"/>
</dbReference>
<organism evidence="2 3">
    <name type="scientific">Exaiptasia diaphana</name>
    <name type="common">Tropical sea anemone</name>
    <name type="synonym">Aiptasia pulchella</name>
    <dbReference type="NCBI Taxonomy" id="2652724"/>
    <lineage>
        <taxon>Eukaryota</taxon>
        <taxon>Metazoa</taxon>
        <taxon>Cnidaria</taxon>
        <taxon>Anthozoa</taxon>
        <taxon>Hexacorallia</taxon>
        <taxon>Actiniaria</taxon>
        <taxon>Aiptasiidae</taxon>
        <taxon>Exaiptasia</taxon>
    </lineage>
</organism>
<dbReference type="PANTHER" id="PTHR46917:SF1">
    <property type="entry name" value="MORN REPEAT-CONTAINING PROTEIN 2"/>
    <property type="match status" value="1"/>
</dbReference>
<dbReference type="Gene3D" id="2.20.110.10">
    <property type="entry name" value="Histone H3 K4-specific methyltransferase SET7/9 N-terminal domain"/>
    <property type="match status" value="2"/>
</dbReference>
<dbReference type="GeneID" id="110250527"/>
<dbReference type="Pfam" id="PF02493">
    <property type="entry name" value="MORN"/>
    <property type="match status" value="4"/>
</dbReference>
<dbReference type="PANTHER" id="PTHR46917">
    <property type="entry name" value="MORN REPEAT-CONTAINING PROTEIN 2"/>
    <property type="match status" value="1"/>
</dbReference>
<reference evidence="2" key="1">
    <citation type="submission" date="2022-11" db="UniProtKB">
        <authorList>
            <consortium name="EnsemblMetazoa"/>
        </authorList>
    </citation>
    <scope>IDENTIFICATION</scope>
</reference>
<protein>
    <recommendedName>
        <fullName evidence="4">MORN repeat-containing protein 2</fullName>
    </recommendedName>
</protein>
<sequence>MPASNKKQEKGGTKSDEGQNVLKGVYMFANGDKYDGEYIQKMSGGLQRSGCGEHVTAEGLVYNGDWKKDKMNGTGKLSHPSGAVYEGEFVNNMFHGYGKYTWPDGSVYEGNFCDNKVEGQGQFTDVNGQVWVGNFTHHAAPGLKFKLNL</sequence>
<dbReference type="KEGG" id="epa:110250527"/>
<dbReference type="OrthoDB" id="437960at2759"/>
<dbReference type="InterPro" id="IPR052849">
    <property type="entry name" value="MORN_repeat_protein"/>
</dbReference>
<dbReference type="SMART" id="SM00698">
    <property type="entry name" value="MORN"/>
    <property type="match status" value="3"/>
</dbReference>